<organism evidence="2">
    <name type="scientific">Fusarium oxysporum f. sp. vasinfectum 25433</name>
    <dbReference type="NCBI Taxonomy" id="1089449"/>
    <lineage>
        <taxon>Eukaryota</taxon>
        <taxon>Fungi</taxon>
        <taxon>Dikarya</taxon>
        <taxon>Ascomycota</taxon>
        <taxon>Pezizomycotina</taxon>
        <taxon>Sordariomycetes</taxon>
        <taxon>Hypocreomycetidae</taxon>
        <taxon>Hypocreales</taxon>
        <taxon>Nectriaceae</taxon>
        <taxon>Fusarium</taxon>
        <taxon>Fusarium oxysporum species complex</taxon>
    </lineage>
</organism>
<feature type="region of interest" description="Disordered" evidence="1">
    <location>
        <begin position="1440"/>
        <end position="1474"/>
    </location>
</feature>
<feature type="compositionally biased region" description="Basic and acidic residues" evidence="1">
    <location>
        <begin position="65"/>
        <end position="82"/>
    </location>
</feature>
<reference evidence="2" key="1">
    <citation type="submission" date="2011-11" db="EMBL/GenBank/DDBJ databases">
        <title>The Genome Sequence of Fusarium oxysporum Cotton.</title>
        <authorList>
            <consortium name="The Broad Institute Genome Sequencing Platform"/>
            <person name="Ma L.-J."/>
            <person name="Gale L.R."/>
            <person name="Schwartz D.C."/>
            <person name="Zhou S."/>
            <person name="Corby-Kistler H."/>
            <person name="Young S.K."/>
            <person name="Zeng Q."/>
            <person name="Gargeya S."/>
            <person name="Fitzgerald M."/>
            <person name="Haas B."/>
            <person name="Abouelleil A."/>
            <person name="Alvarado L."/>
            <person name="Arachchi H.M."/>
            <person name="Berlin A."/>
            <person name="Brown A."/>
            <person name="Chapman S.B."/>
            <person name="Chen Z."/>
            <person name="Dunbar C."/>
            <person name="Freedman E."/>
            <person name="Gearin G."/>
            <person name="Goldberg J."/>
            <person name="Griggs A."/>
            <person name="Gujja S."/>
            <person name="Heiman D."/>
            <person name="Howarth C."/>
            <person name="Larson L."/>
            <person name="Lui A."/>
            <person name="MacDonald P.J.P."/>
            <person name="Montmayeur A."/>
            <person name="Murphy C."/>
            <person name="Neiman D."/>
            <person name="Pearson M."/>
            <person name="Priest M."/>
            <person name="Roberts A."/>
            <person name="Saif S."/>
            <person name="Shea T."/>
            <person name="Shenoy N."/>
            <person name="Sisk P."/>
            <person name="Stolte C."/>
            <person name="Sykes S."/>
            <person name="Wortman J."/>
            <person name="Nusbaum C."/>
            <person name="Birren B."/>
        </authorList>
    </citation>
    <scope>NUCLEOTIDE SEQUENCE [LARGE SCALE GENOMIC DNA]</scope>
    <source>
        <strain evidence="2">25433</strain>
    </source>
</reference>
<proteinExistence type="predicted"/>
<feature type="compositionally biased region" description="Polar residues" evidence="1">
    <location>
        <begin position="83"/>
        <end position="98"/>
    </location>
</feature>
<feature type="region of interest" description="Disordered" evidence="1">
    <location>
        <begin position="61"/>
        <end position="106"/>
    </location>
</feature>
<evidence type="ECO:0000313" key="2">
    <source>
        <dbReference type="EMBL" id="EXM14065.1"/>
    </source>
</evidence>
<dbReference type="HOGENOM" id="CLU_000692_1_1_1"/>
<accession>X0M034</accession>
<dbReference type="Proteomes" id="UP000030701">
    <property type="component" value="Unassembled WGS sequence"/>
</dbReference>
<feature type="compositionally biased region" description="Acidic residues" evidence="1">
    <location>
        <begin position="1441"/>
        <end position="1463"/>
    </location>
</feature>
<reference evidence="2" key="2">
    <citation type="submission" date="2012-05" db="EMBL/GenBank/DDBJ databases">
        <title>The Genome Annotation of Fusarium oxysporum Cotton.</title>
        <authorList>
            <consortium name="The Broad Institute Genomics Platform"/>
            <person name="Ma L.-J."/>
            <person name="Corby-Kistler H."/>
            <person name="Broz K."/>
            <person name="Gale L.R."/>
            <person name="Jonkers W."/>
            <person name="O'Donnell K."/>
            <person name="Ploetz R."/>
            <person name="Steinberg C."/>
            <person name="Schwartz D.C."/>
            <person name="VanEtten H."/>
            <person name="Zhou S."/>
            <person name="Young S.K."/>
            <person name="Zeng Q."/>
            <person name="Gargeya S."/>
            <person name="Fitzgerald M."/>
            <person name="Abouelleil A."/>
            <person name="Alvarado L."/>
            <person name="Chapman S.B."/>
            <person name="Gainer-Dewar J."/>
            <person name="Goldberg J."/>
            <person name="Griggs A."/>
            <person name="Gujja S."/>
            <person name="Hansen M."/>
            <person name="Howarth C."/>
            <person name="Imamovic A."/>
            <person name="Ireland A."/>
            <person name="Larimer J."/>
            <person name="McCowan C."/>
            <person name="Murphy C."/>
            <person name="Pearson M."/>
            <person name="Poon T.W."/>
            <person name="Priest M."/>
            <person name="Roberts A."/>
            <person name="Saif S."/>
            <person name="Shea T."/>
            <person name="Sykes S."/>
            <person name="Wortman J."/>
            <person name="Nusbaum C."/>
            <person name="Birren B."/>
        </authorList>
    </citation>
    <scope>NUCLEOTIDE SEQUENCE</scope>
    <source>
        <strain evidence="2">25433</strain>
    </source>
</reference>
<dbReference type="OrthoDB" id="5077747at2759"/>
<dbReference type="EMBL" id="JH658089">
    <property type="protein sequence ID" value="EXM14065.1"/>
    <property type="molecule type" value="Genomic_DNA"/>
</dbReference>
<name>X0M034_FUSOX</name>
<feature type="region of interest" description="Disordered" evidence="1">
    <location>
        <begin position="122"/>
        <end position="157"/>
    </location>
</feature>
<evidence type="ECO:0000256" key="1">
    <source>
        <dbReference type="SAM" id="MobiDB-lite"/>
    </source>
</evidence>
<gene>
    <name evidence="2" type="ORF">FOTG_17511</name>
</gene>
<protein>
    <submittedName>
        <fullName evidence="2">Uncharacterized protein</fullName>
    </submittedName>
</protein>
<sequence length="2672" mass="305162">MGRRALTAQEKAERQRQRQEALHAKQTLRLVREHALDPHLRVIVDRALPISSASQTIAATIDRPYANEDHSPVDPPARERHATSTPSELPSRPGPSTVQRDEGSHSSPLIAKLSALDIRGDASTRPNAATHGPTDLRPVPVLPPILQNDEHDHSHYDAQNPPFDVDTEVSISEDCSTAKSVNPVLSSSSPMHQYEYPVSELASPSSQRPKARAWFMSSSAPSATDPHDPVLDGFLRSIDWQETSESADFLRIQSGVYEKVFRSFFARECECPRSCKIAEPEHAHTLQERTEYIQRSLPPLHSVFDDLGAQTRNPHGSFSRWESFLSDQPSEPLSFRKTQASLTPESVTITRQWDVDSIWFGAKTLSAIRPPNQFRLSFFPSHKSNISTNQIIQPHGLDLAHTRHTSIGSFSTGNVRFNVIVFFPNGSRLPAPASMNSLSLDRFRDLYDDIIIPAAYETLPDHAQQEIPSSYDLIYAKSRAYQENPGAGRWVADDESRTFRLAYSVPAEFLSRFWASVVQKANLHRIETRRGETVAYYQNPRLLFQAHDLKNVFARPNLQESLVLFRDNILAGLDPEQLAVQSCWLDVGMRDHVSRQRHGQTPSQNDQQSHHEPWTLLWKSACCRHFHGRLSAIAPEAPLDAKYYRSSLLRDAGIYYAKAKSTKSSNPGHPEFKSPGIIRAKAYNCKKELFGVMFNDYKLFSSGSLPLLAFDEGMFKDLAGMNQNRQRAFTPQLSRSHIKRAWEANKRHLRAISSARRYPNFGIRKEVTFRLDVILAMLADGAFQPDQATHTGPMMQEIMLDPTSDTQHYPFWIVPTRMINDFVSTQAARFILPLDDIFQEATSKAAERYSSPSLNPVRQILAFYTAQLFCRLLIYALSDEDEEQHFDNWIWKSVWSVRLRGREKAVSERRGLGLGSLIDSTGMLWIPQSHIDWQHGHLSLEVLIHLYMARSPLQARLAHQPNVQVLTSTHIVVERLFQEWLRNAQLSHDTNCPEKADEYANKAIVLAVEETARAYYQHFLAKLASYWDRVRDQIGRQILPALSCLQRARDESAADTARILSAQTLRKIYCEAWAKYSRATSASGHLLGQGTECDMPDELPCWMATRQRLPPKDSWSDFVYGVLFYHPNTQPKWSRLYFLQLYRSFRDQWDRVKLWAGQFDKQFGIRIGHYIRVMFNTDRSKEVGTAHGEGTWYHGRPPFFQIQFWAPYFSPPQSQKDIPLASVYQRHQYPDGLSPSAMSTIPTARDFQALDELVWEHWVQIVDNIDSLRSASHSYIRRHCRPALLYVRSLSGPAWGSNGDVKFVQPWSVERKDIDECEEEDVFRIPVVYNHIPKHMSESIINQPTIFLPDRDNVMGLLKNIESLPGHSASFIARLGWAMRELDNDGDQYDVRSRLVAKQQALDPTSQSQTLLEQFLRQTEPPEKKVLSPDAVDVLVIIEREEGEEEEEEGAEREAEDDEDDNDEGRAHRGDDIISYSDGISRSLAPLPAILTERDKACDPRASFPQWHSFLSDKPAESLSLHKTQASLSQDAVTITRQWDVDSIWLGAKNLSAIRAPNQFRLSFFSPHKSNLSTDQVIQPHGLDLAHTRHTSIGTFITAGIRFSVLVFFPDGARSKTPASSNSLSLARFRDLYDDIILPAIYETVPDHVKQEIPGSYDLIYAKSRAYQEKPGMGRWSAEDESRSYRLAYAIPASVLSHFWAAVVRNANRHRVQNKKGDAIPYFKNPRLLFQAHDLKNTFATDNLQESLALFRDTVLAGLDPTQIDIHSCWLDIGMRDHVRTSTTPPGNESQHHHEPWTLLWKSDCCRYLHDQMGDIAPETPIEATYYRPYLLRDAGGYYAKAKSTRKSNPGSPEARSSGLIRAKAYNCSKELFGVMFSDYQLFSSGFLPLLAFDEGMLKDLAVTDQSRQRAFVSQLNRSRLLDAWDANKRHMRAVSSLKRHPNFGARKEVTLRLDVILAMWASGRLEPDQSHHTGPMCWEVPLSRTPSFPHSDDLIIGEQQHCPFWVIPTRILTSFVSTQAARFILPLNYIFSAVTTAQSSDPASQILAFYTAQLFCRLLIHAVSSEREYRFDNWIWKATWQVRCRSPKSCRRKERRGLGLGDSIRTSGTLWIPDGHINWQTGHISLELLLEIYMSRSPLQAKLAHQTNVQALATSQVTVELLFQRLLQNAGAEYSRGHNEDAEILADRAIALAAEEIARAYHQHFLAKLHSYWDRLRGKIGRQKLPVLDLLQQAQEESAAETGRIPTAQTVHGIYAEAWSKYCQVTADGAGHDGDTDESPFSLGSTLPEELPCWMTTRCRLPPKNSWSDFLFDQIFCRPKSPTWNALFFLQLYRKFKDIWQNDIHVMSGPFDSRFSRRVGYYIQISFNSDLTKEVGTSHAQGTWYHAKPPFFQIQYWAPYFSPPRAQGKTCLSSIYRLRSYPEGLSPHSTPLILSPRQFHDLESAAWPHWVEIMHYSYRKPDWLPNSIRRHCKRALFYISYLAGPTWGLGDDVNFVIPWSMNNASRCSNDEWDIFYVPVAETHIPKTFVEDATSEPTILLPTRDNIISLLDTIKTLAGHSSTISERLSWTRRRLNNQGNQYDLPSHLAARRREVEPSVESQSLMERFLCQIDPPEWDIEPVDREELDEMRETAEENSSLSEEDTRLSIHTPYSIRRLMEYGIWNLIHTYGN</sequence>